<feature type="chain" id="PRO_5004172408" evidence="1">
    <location>
        <begin position="20"/>
        <end position="85"/>
    </location>
</feature>
<dbReference type="AlphaFoldDB" id="Q0GAB7"/>
<dbReference type="InterPro" id="IPR045860">
    <property type="entry name" value="Snake_toxin-like_sf"/>
</dbReference>
<evidence type="ECO:0000313" key="2">
    <source>
        <dbReference type="EMBL" id="ABI48849.1"/>
    </source>
</evidence>
<protein>
    <submittedName>
        <fullName evidence="2">Plethodontid modulating factor</fullName>
    </submittedName>
</protein>
<dbReference type="SUPFAM" id="SSF57302">
    <property type="entry name" value="Snake toxin-like"/>
    <property type="match status" value="1"/>
</dbReference>
<dbReference type="Gene3D" id="2.10.60.10">
    <property type="entry name" value="CD59"/>
    <property type="match status" value="1"/>
</dbReference>
<keyword evidence="1" id="KW-0732">Signal</keyword>
<sequence>MRATVLLVLLVVLVSIGEALECNTMDGGTEVCPPGNDDVCIHYIHEENEFKKCGPLGECERLEGDFTAAELEHALFRCCPADLCN</sequence>
<evidence type="ECO:0000256" key="1">
    <source>
        <dbReference type="SAM" id="SignalP"/>
    </source>
</evidence>
<dbReference type="EMBL" id="DQ882560">
    <property type="protein sequence ID" value="ABI48849.1"/>
    <property type="molecule type" value="mRNA"/>
</dbReference>
<dbReference type="CDD" id="cd23584">
    <property type="entry name" value="TFP_LU_ECD_PMF"/>
    <property type="match status" value="1"/>
</dbReference>
<reference evidence="2" key="1">
    <citation type="submission" date="2006-08" db="EMBL/GenBank/DDBJ databases">
        <title>Plethodontid modulating factor (PMF): a multigene family that produces a hypervariable salamander courtship pheromone.</title>
        <authorList>
            <person name="Palmer C.A."/>
            <person name="Watts R.A."/>
            <person name="Houck L.D."/>
            <person name="Picard A.L."/>
            <person name="Arnold S.J."/>
        </authorList>
    </citation>
    <scope>NUCLEOTIDE SEQUENCE</scope>
    <source>
        <tissue evidence="2">Mental gland</tissue>
    </source>
</reference>
<feature type="signal peptide" evidence="1">
    <location>
        <begin position="1"/>
        <end position="19"/>
    </location>
</feature>
<accession>Q0GAB7</accession>
<name>Q0GAB7_9SALA</name>
<proteinExistence type="evidence at transcript level"/>
<organism evidence="2">
    <name type="scientific">Aneides ferreus</name>
    <dbReference type="NCBI Taxonomy" id="154578"/>
    <lineage>
        <taxon>Eukaryota</taxon>
        <taxon>Metazoa</taxon>
        <taxon>Chordata</taxon>
        <taxon>Craniata</taxon>
        <taxon>Vertebrata</taxon>
        <taxon>Euteleostomi</taxon>
        <taxon>Amphibia</taxon>
        <taxon>Batrachia</taxon>
        <taxon>Caudata</taxon>
        <taxon>Salamandroidea</taxon>
        <taxon>Plethodontidae</taxon>
        <taxon>Plethodontinae</taxon>
        <taxon>Aneides</taxon>
    </lineage>
</organism>